<organism evidence="7 8">
    <name type="scientific">Pelomonas parva</name>
    <dbReference type="NCBI Taxonomy" id="3299032"/>
    <lineage>
        <taxon>Bacteria</taxon>
        <taxon>Pseudomonadati</taxon>
        <taxon>Pseudomonadota</taxon>
        <taxon>Betaproteobacteria</taxon>
        <taxon>Burkholderiales</taxon>
        <taxon>Sphaerotilaceae</taxon>
        <taxon>Roseateles</taxon>
    </lineage>
</organism>
<dbReference type="GO" id="GO:0032259">
    <property type="term" value="P:methylation"/>
    <property type="evidence" value="ECO:0007669"/>
    <property type="project" value="UniProtKB-KW"/>
</dbReference>
<comment type="similarity">
    <text evidence="1">Belongs to the N(4)/N(6)-methyltransferase family.</text>
</comment>
<keyword evidence="8" id="KW-1185">Reference proteome</keyword>
<dbReference type="InterPro" id="IPR029063">
    <property type="entry name" value="SAM-dependent_MTases_sf"/>
</dbReference>
<reference evidence="7 8" key="1">
    <citation type="submission" date="2024-08" db="EMBL/GenBank/DDBJ databases">
        <authorList>
            <person name="Lu H."/>
        </authorList>
    </citation>
    <scope>NUCLEOTIDE SEQUENCE [LARGE SCALE GENOMIC DNA]</scope>
    <source>
        <strain evidence="7 8">LYH14W</strain>
    </source>
</reference>
<keyword evidence="3" id="KW-0680">Restriction system</keyword>
<evidence type="ECO:0000259" key="6">
    <source>
        <dbReference type="Pfam" id="PF02384"/>
    </source>
</evidence>
<feature type="domain" description="Type I restriction modification DNA specificity" evidence="5">
    <location>
        <begin position="457"/>
        <end position="561"/>
    </location>
</feature>
<dbReference type="PANTHER" id="PTHR30408:SF12">
    <property type="entry name" value="TYPE I RESTRICTION ENZYME MJAVIII SPECIFICITY SUBUNIT"/>
    <property type="match status" value="1"/>
</dbReference>
<evidence type="ECO:0000256" key="4">
    <source>
        <dbReference type="ARBA" id="ARBA00023125"/>
    </source>
</evidence>
<dbReference type="InterPro" id="IPR044946">
    <property type="entry name" value="Restrct_endonuc_typeI_TRD_sf"/>
</dbReference>
<dbReference type="GO" id="GO:0008168">
    <property type="term" value="F:methyltransferase activity"/>
    <property type="evidence" value="ECO:0007669"/>
    <property type="project" value="UniProtKB-KW"/>
</dbReference>
<dbReference type="InterPro" id="IPR052021">
    <property type="entry name" value="Type-I_RS_S_subunit"/>
</dbReference>
<feature type="domain" description="DNA methylase adenine-specific" evidence="6">
    <location>
        <begin position="259"/>
        <end position="402"/>
    </location>
</feature>
<evidence type="ECO:0000313" key="7">
    <source>
        <dbReference type="EMBL" id="MFG6432737.1"/>
    </source>
</evidence>
<evidence type="ECO:0000313" key="8">
    <source>
        <dbReference type="Proteomes" id="UP001606210"/>
    </source>
</evidence>
<comment type="caution">
    <text evidence="7">The sequence shown here is derived from an EMBL/GenBank/DDBJ whole genome shotgun (WGS) entry which is preliminary data.</text>
</comment>
<dbReference type="SUPFAM" id="SSF116734">
    <property type="entry name" value="DNA methylase specificity domain"/>
    <property type="match status" value="1"/>
</dbReference>
<dbReference type="Pfam" id="PF02384">
    <property type="entry name" value="N6_Mtase"/>
    <property type="match status" value="1"/>
</dbReference>
<dbReference type="SUPFAM" id="SSF53335">
    <property type="entry name" value="S-adenosyl-L-methionine-dependent methyltransferases"/>
    <property type="match status" value="1"/>
</dbReference>
<proteinExistence type="inferred from homology"/>
<evidence type="ECO:0000256" key="1">
    <source>
        <dbReference type="ARBA" id="ARBA00006594"/>
    </source>
</evidence>
<evidence type="ECO:0000259" key="5">
    <source>
        <dbReference type="Pfam" id="PF01420"/>
    </source>
</evidence>
<protein>
    <submittedName>
        <fullName evidence="7">N-6 DNA methylase</fullName>
    </submittedName>
</protein>
<accession>A0ABW7F7X9</accession>
<dbReference type="InterPro" id="IPR003356">
    <property type="entry name" value="DNA_methylase_A-5"/>
</dbReference>
<evidence type="ECO:0000256" key="3">
    <source>
        <dbReference type="ARBA" id="ARBA00022747"/>
    </source>
</evidence>
<name>A0ABW7F7X9_9BURK</name>
<dbReference type="EMBL" id="JBIGHV010000009">
    <property type="protein sequence ID" value="MFG6432737.1"/>
    <property type="molecule type" value="Genomic_DNA"/>
</dbReference>
<evidence type="ECO:0000256" key="2">
    <source>
        <dbReference type="ARBA" id="ARBA00010923"/>
    </source>
</evidence>
<dbReference type="PANTHER" id="PTHR30408">
    <property type="entry name" value="TYPE-1 RESTRICTION ENZYME ECOKI SPECIFICITY PROTEIN"/>
    <property type="match status" value="1"/>
</dbReference>
<dbReference type="InterPro" id="IPR000055">
    <property type="entry name" value="Restrct_endonuc_typeI_TRD"/>
</dbReference>
<keyword evidence="7" id="KW-0489">Methyltransferase</keyword>
<gene>
    <name evidence="7" type="ORF">ACG00Y_22675</name>
</gene>
<dbReference type="CDD" id="cd16961">
    <property type="entry name" value="RMtype1_S_TRD-CR_like"/>
    <property type="match status" value="1"/>
</dbReference>
<keyword evidence="4" id="KW-0238">DNA-binding</keyword>
<sequence length="601" mass="66038">MNAHSAPSSGQPPFLIDRAISAMRELASQVPHRPIQQTQLLALQIASWMHLSQVGKIEEPNLQFNRTDVHMNAIPSILEGLAKSLLHEADRQIFKARHIGLYEDRELFSVLECAEDLIRCNMFSRIYSAEHLSALATFSATLEVTSLRLPSELSQLLVTLAAPAAGTEMLICYDDTLSKGLIAAAVAEQAHIHVETPDPTLPWVFKLASASNFSIASHDPLLDVSPDDGDLAHFHCGIISAPMGKRYPTESMHRRYQVPSTDSSILGIQHALSKISGRTVALVPNNLLFASGDANNLRSYLLRQKLLFAVISLPTALLQSTSVEFSILILQHNSESVVFIEGSTEEFFNRDGRGRSTLNGWPLLVEIFRDPSAWPTHASAVAHDALEASGQALLPRRHIGAKRTPPTRGRQVRELGELVSIHRPRPRVASEETTPVFEVGPSDFPKFGKLTESSRRVDAPTADLSKALIQPNDILLAAKGAIGKVAMAGRICAPLPMVVSQACVILRPHPRSRLPPEILFAYLRSNLGQDLLLQRRTGNTVPNLLAKDISSLPVEIPSDAECDDIRNLLERQEILQFQVDVLLREQAMNGDLICQIFEGGQ</sequence>
<dbReference type="Gene3D" id="3.40.50.150">
    <property type="entry name" value="Vaccinia Virus protein VP39"/>
    <property type="match status" value="1"/>
</dbReference>
<comment type="similarity">
    <text evidence="2">Belongs to the type-I restriction system S methylase family.</text>
</comment>
<dbReference type="Gene3D" id="3.90.220.20">
    <property type="entry name" value="DNA methylase specificity domains"/>
    <property type="match status" value="1"/>
</dbReference>
<dbReference type="Proteomes" id="UP001606210">
    <property type="component" value="Unassembled WGS sequence"/>
</dbReference>
<dbReference type="Pfam" id="PF01420">
    <property type="entry name" value="Methylase_S"/>
    <property type="match status" value="1"/>
</dbReference>
<keyword evidence="7" id="KW-0808">Transferase</keyword>